<dbReference type="PROSITE" id="PS00455">
    <property type="entry name" value="AMP_BINDING"/>
    <property type="match status" value="1"/>
</dbReference>
<dbReference type="OrthoDB" id="3671040at2"/>
<dbReference type="Pfam" id="PF23024">
    <property type="entry name" value="AMP-dom_DIP2-like"/>
    <property type="match status" value="1"/>
</dbReference>
<name>A0A1C5J074_9ACTN</name>
<evidence type="ECO:0000256" key="2">
    <source>
        <dbReference type="ARBA" id="ARBA00022598"/>
    </source>
</evidence>
<dbReference type="InterPro" id="IPR000873">
    <property type="entry name" value="AMP-dep_synth/lig_dom"/>
</dbReference>
<evidence type="ECO:0000259" key="5">
    <source>
        <dbReference type="Pfam" id="PF00501"/>
    </source>
</evidence>
<accession>A0A1C5J074</accession>
<dbReference type="EMBL" id="FMDM01000008">
    <property type="protein sequence ID" value="SCG63935.1"/>
    <property type="molecule type" value="Genomic_DNA"/>
</dbReference>
<dbReference type="InterPro" id="IPR042099">
    <property type="entry name" value="ANL_N_sf"/>
</dbReference>
<dbReference type="GO" id="GO:0071766">
    <property type="term" value="P:Actinobacterium-type cell wall biogenesis"/>
    <property type="evidence" value="ECO:0007669"/>
    <property type="project" value="UniProtKB-ARBA"/>
</dbReference>
<feature type="domain" description="AMP-binding enzyme C-terminal" evidence="6">
    <location>
        <begin position="461"/>
        <end position="573"/>
    </location>
</feature>
<gene>
    <name evidence="7" type="ORF">GA0070213_10822</name>
</gene>
<dbReference type="Proteomes" id="UP000199360">
    <property type="component" value="Unassembled WGS sequence"/>
</dbReference>
<evidence type="ECO:0000256" key="4">
    <source>
        <dbReference type="ARBA" id="ARBA00023098"/>
    </source>
</evidence>
<dbReference type="GO" id="GO:0005886">
    <property type="term" value="C:plasma membrane"/>
    <property type="evidence" value="ECO:0007669"/>
    <property type="project" value="TreeGrafter"/>
</dbReference>
<evidence type="ECO:0000313" key="7">
    <source>
        <dbReference type="EMBL" id="SCG63935.1"/>
    </source>
</evidence>
<dbReference type="Pfam" id="PF00501">
    <property type="entry name" value="AMP-binding"/>
    <property type="match status" value="1"/>
</dbReference>
<evidence type="ECO:0000256" key="3">
    <source>
        <dbReference type="ARBA" id="ARBA00022832"/>
    </source>
</evidence>
<keyword evidence="8" id="KW-1185">Reference proteome</keyword>
<keyword evidence="4" id="KW-0443">Lipid metabolism</keyword>
<dbReference type="Gene3D" id="3.30.300.30">
    <property type="match status" value="1"/>
</dbReference>
<dbReference type="GO" id="GO:0070566">
    <property type="term" value="F:adenylyltransferase activity"/>
    <property type="evidence" value="ECO:0007669"/>
    <property type="project" value="TreeGrafter"/>
</dbReference>
<comment type="similarity">
    <text evidence="1">Belongs to the ATP-dependent AMP-binding enzyme family.</text>
</comment>
<dbReference type="RefSeq" id="WP_091064535.1">
    <property type="nucleotide sequence ID" value="NZ_FMDM01000008.1"/>
</dbReference>
<dbReference type="GO" id="GO:0006633">
    <property type="term" value="P:fatty acid biosynthetic process"/>
    <property type="evidence" value="ECO:0007669"/>
    <property type="project" value="TreeGrafter"/>
</dbReference>
<protein>
    <submittedName>
        <fullName evidence="7">Acyl-CoA synthetase (AMP-forming)/AMP-acid ligase II</fullName>
    </submittedName>
</protein>
<dbReference type="GO" id="GO:0016874">
    <property type="term" value="F:ligase activity"/>
    <property type="evidence" value="ECO:0007669"/>
    <property type="project" value="UniProtKB-KW"/>
</dbReference>
<evidence type="ECO:0000259" key="6">
    <source>
        <dbReference type="Pfam" id="PF23024"/>
    </source>
</evidence>
<organism evidence="7 8">
    <name type="scientific">Micromonospora humi</name>
    <dbReference type="NCBI Taxonomy" id="745366"/>
    <lineage>
        <taxon>Bacteria</taxon>
        <taxon>Bacillati</taxon>
        <taxon>Actinomycetota</taxon>
        <taxon>Actinomycetes</taxon>
        <taxon>Micromonosporales</taxon>
        <taxon>Micromonosporaceae</taxon>
        <taxon>Micromonospora</taxon>
    </lineage>
</organism>
<dbReference type="SUPFAM" id="SSF56801">
    <property type="entry name" value="Acetyl-CoA synthetase-like"/>
    <property type="match status" value="1"/>
</dbReference>
<keyword evidence="2 7" id="KW-0436">Ligase</keyword>
<dbReference type="InterPro" id="IPR025110">
    <property type="entry name" value="AMP-bd_C"/>
</dbReference>
<keyword evidence="3" id="KW-0276">Fatty acid metabolism</keyword>
<dbReference type="FunFam" id="3.40.50.12780:FF:000013">
    <property type="entry name" value="Long-chain-fatty-acid--AMP ligase FadD32"/>
    <property type="match status" value="1"/>
</dbReference>
<dbReference type="PANTHER" id="PTHR22754">
    <property type="entry name" value="DISCO-INTERACTING PROTEIN 2 DIP2 -RELATED"/>
    <property type="match status" value="1"/>
</dbReference>
<evidence type="ECO:0000313" key="8">
    <source>
        <dbReference type="Proteomes" id="UP000199360"/>
    </source>
</evidence>
<dbReference type="CDD" id="cd05931">
    <property type="entry name" value="FAAL"/>
    <property type="match status" value="1"/>
</dbReference>
<dbReference type="InterPro" id="IPR020845">
    <property type="entry name" value="AMP-binding_CS"/>
</dbReference>
<sequence>MTDTITTTTSPDLATMLARRAAETPDTVAYSMVRPTGRPRDDELTYGDLEIAARARAAAMADRDLGGRTAVMLYPSGLEFPRALLGAQLARVRAAPVKVPNRRSGLLRVRAVADDAGATTILTTAAVRDQLVAQFGDAPELSGLSWLCTDTVADEVASAWSPRIIVPDDVAMLQYTSGSTGMPKGVVVSHRNFCANAEDLARRWPVADGGRVVSWLPLFHDMGLLFGIVMPLWSGAPAHLMAPDDFVRRPLGWLEAIAELRGTHTAAPNLAYELCARAAVDARPDLDLSCLRATISGSEPVRWDTVQRFAAAFAPYGLERSSISPGYGLAENTLKVSGSRSTDQPRARWLSAAALADRKVVGVAPDDPDATAVVSCGPADGLTEVTIVDPGSRTRCPDETIGEIWLSGPCVAQGYWQRPVETAETFEATLADGDPALRYLRTGDLGFVSDGELFVAGRLKDVIIRFGRNYYPQDLEQTTETCAPGLQPSCSAAFAVDGGATENLVVVVEVNGRILRDTPAEQLTAAVRATVEARHGIPVAEVVLIRRGTLPRTTSGKVQRRACRAAYLDGTLARIGSGS</sequence>
<dbReference type="Gene3D" id="3.40.50.12780">
    <property type="entry name" value="N-terminal domain of ligase-like"/>
    <property type="match status" value="1"/>
</dbReference>
<dbReference type="InterPro" id="IPR040097">
    <property type="entry name" value="FAAL/FAAC"/>
</dbReference>
<dbReference type="STRING" id="745366.GA0070213_10822"/>
<dbReference type="PANTHER" id="PTHR22754:SF32">
    <property type="entry name" value="DISCO-INTERACTING PROTEIN 2"/>
    <property type="match status" value="1"/>
</dbReference>
<dbReference type="AlphaFoldDB" id="A0A1C5J074"/>
<evidence type="ECO:0000256" key="1">
    <source>
        <dbReference type="ARBA" id="ARBA00006432"/>
    </source>
</evidence>
<reference evidence="8" key="1">
    <citation type="submission" date="2016-06" db="EMBL/GenBank/DDBJ databases">
        <authorList>
            <person name="Varghese N."/>
            <person name="Submissions Spin"/>
        </authorList>
    </citation>
    <scope>NUCLEOTIDE SEQUENCE [LARGE SCALE GENOMIC DNA]</scope>
    <source>
        <strain evidence="8">DSM 45647</strain>
    </source>
</reference>
<dbReference type="InterPro" id="IPR045851">
    <property type="entry name" value="AMP-bd_C_sf"/>
</dbReference>
<proteinExistence type="inferred from homology"/>
<feature type="domain" description="AMP-dependent synthetase/ligase" evidence="5">
    <location>
        <begin position="18"/>
        <end position="416"/>
    </location>
</feature>